<dbReference type="AlphaFoldDB" id="A0A5N4DNY7"/>
<keyword evidence="4" id="KW-0496">Mitochondrion</keyword>
<evidence type="ECO:0000313" key="7">
    <source>
        <dbReference type="Proteomes" id="UP000299084"/>
    </source>
</evidence>
<proteinExistence type="predicted"/>
<keyword evidence="5" id="KW-0472">Membrane</keyword>
<reference evidence="6 7" key="1">
    <citation type="journal article" date="2019" name="Mol. Ecol. Resour.">
        <title>Improving Illumina assemblies with Hi-C and long reads: an example with the North African dromedary.</title>
        <authorList>
            <person name="Elbers J.P."/>
            <person name="Rogers M.F."/>
            <person name="Perelman P.L."/>
            <person name="Proskuryakova A.A."/>
            <person name="Serdyukova N.A."/>
            <person name="Johnson W.E."/>
            <person name="Horin P."/>
            <person name="Corander J."/>
            <person name="Murphy D."/>
            <person name="Burger P.A."/>
        </authorList>
    </citation>
    <scope>NUCLEOTIDE SEQUENCE [LARGE SCALE GENOMIC DNA]</scope>
    <source>
        <strain evidence="6">Drom800</strain>
        <tissue evidence="6">Blood</tissue>
    </source>
</reference>
<accession>A0A5N4DNY7</accession>
<name>A0A5N4DNY7_CAMDR</name>
<evidence type="ECO:0000256" key="3">
    <source>
        <dbReference type="ARBA" id="ARBA00022801"/>
    </source>
</evidence>
<dbReference type="GO" id="GO:0004252">
    <property type="term" value="F:serine-type endopeptidase activity"/>
    <property type="evidence" value="ECO:0007669"/>
    <property type="project" value="InterPro"/>
</dbReference>
<protein>
    <submittedName>
        <fullName evidence="6">Mitochondrial inner membrane protease subunit 1</fullName>
    </submittedName>
</protein>
<comment type="caution">
    <text evidence="6">The sequence shown here is derived from an EMBL/GenBank/DDBJ whole genome shotgun (WGS) entry which is preliminary data.</text>
</comment>
<dbReference type="GO" id="GO:0006627">
    <property type="term" value="P:protein processing involved in protein targeting to mitochondrion"/>
    <property type="evidence" value="ECO:0007669"/>
    <property type="project" value="TreeGrafter"/>
</dbReference>
<keyword evidence="7" id="KW-1185">Reference proteome</keyword>
<organism evidence="6 7">
    <name type="scientific">Camelus dromedarius</name>
    <name type="common">Dromedary</name>
    <name type="synonym">Arabian camel</name>
    <dbReference type="NCBI Taxonomy" id="9838"/>
    <lineage>
        <taxon>Eukaryota</taxon>
        <taxon>Metazoa</taxon>
        <taxon>Chordata</taxon>
        <taxon>Craniata</taxon>
        <taxon>Vertebrata</taxon>
        <taxon>Euteleostomi</taxon>
        <taxon>Mammalia</taxon>
        <taxon>Eutheria</taxon>
        <taxon>Laurasiatheria</taxon>
        <taxon>Artiodactyla</taxon>
        <taxon>Tylopoda</taxon>
        <taxon>Camelidae</taxon>
        <taxon>Camelus</taxon>
    </lineage>
</organism>
<dbReference type="InterPro" id="IPR052064">
    <property type="entry name" value="Mito_IMP1_subunit"/>
</dbReference>
<dbReference type="GO" id="GO:0006465">
    <property type="term" value="P:signal peptide processing"/>
    <property type="evidence" value="ECO:0007669"/>
    <property type="project" value="InterPro"/>
</dbReference>
<evidence type="ECO:0000256" key="5">
    <source>
        <dbReference type="ARBA" id="ARBA00023136"/>
    </source>
</evidence>
<evidence type="ECO:0000256" key="2">
    <source>
        <dbReference type="ARBA" id="ARBA00022792"/>
    </source>
</evidence>
<keyword evidence="2" id="KW-0999">Mitochondrion inner membrane</keyword>
<keyword evidence="6" id="KW-0645">Protease</keyword>
<dbReference type="GO" id="GO:0042720">
    <property type="term" value="C:mitochondrial inner membrane peptidase complex"/>
    <property type="evidence" value="ECO:0007669"/>
    <property type="project" value="TreeGrafter"/>
</dbReference>
<evidence type="ECO:0000256" key="4">
    <source>
        <dbReference type="ARBA" id="ARBA00023128"/>
    </source>
</evidence>
<dbReference type="InterPro" id="IPR036286">
    <property type="entry name" value="LexA/Signal_pep-like_sf"/>
</dbReference>
<gene>
    <name evidence="6" type="ORF">Cadr_000014768</name>
</gene>
<evidence type="ECO:0000256" key="1">
    <source>
        <dbReference type="ARBA" id="ARBA00004273"/>
    </source>
</evidence>
<comment type="subcellular location">
    <subcellularLocation>
        <location evidence="1">Mitochondrion inner membrane</location>
    </subcellularLocation>
</comment>
<dbReference type="SUPFAM" id="SSF51306">
    <property type="entry name" value="LexA/Signal peptidase"/>
    <property type="match status" value="1"/>
</dbReference>
<keyword evidence="3" id="KW-0378">Hydrolase</keyword>
<dbReference type="PANTHER" id="PTHR12383:SF16">
    <property type="entry name" value="MITOCHONDRIAL INNER MEMBRANE PROTEASE SUBUNIT 1"/>
    <property type="match status" value="1"/>
</dbReference>
<dbReference type="InterPro" id="IPR019533">
    <property type="entry name" value="Peptidase_S26"/>
</dbReference>
<evidence type="ECO:0000313" key="6">
    <source>
        <dbReference type="EMBL" id="KAB1272776.1"/>
    </source>
</evidence>
<dbReference type="Proteomes" id="UP000299084">
    <property type="component" value="Unassembled WGS sequence"/>
</dbReference>
<dbReference type="CDD" id="cd06530">
    <property type="entry name" value="S26_SPase_I"/>
    <property type="match status" value="1"/>
</dbReference>
<dbReference type="PANTHER" id="PTHR12383">
    <property type="entry name" value="PROTEASE FAMILY S26 MITOCHONDRIAL INNER MEMBRANE PROTEASE-RELATED"/>
    <property type="match status" value="1"/>
</dbReference>
<sequence>MLRGVLGKTFRLVGYTVQYGCIAHCAFEYVGGVVMVSFYIQENNHFKHMFFEVLCKKLFTPCSDDLGYILKGFQLKLQNYLSFQCSGPSMEPTIQNSDIVFAENLTRHFYGIQR</sequence>
<dbReference type="EMBL" id="JWIN03000010">
    <property type="protein sequence ID" value="KAB1272776.1"/>
    <property type="molecule type" value="Genomic_DNA"/>
</dbReference>